<sequence>MKRTVISALVTMALLAGVAGMSGLEGLDARIAQLRENWVAAQATPNEEVKEAKISRLNRETAKLVARFPDNETVLHWHRALVHAERHYMRGET</sequence>
<proteinExistence type="predicted"/>
<organism evidence="1">
    <name type="scientific">uncultured organism</name>
    <dbReference type="NCBI Taxonomy" id="155900"/>
    <lineage>
        <taxon>unclassified sequences</taxon>
        <taxon>environmental samples</taxon>
    </lineage>
</organism>
<dbReference type="AlphaFoldDB" id="A0A5B8RFC9"/>
<name>A0A5B8RFC9_9ZZZZ</name>
<evidence type="ECO:0000313" key="1">
    <source>
        <dbReference type="EMBL" id="QEA06242.1"/>
    </source>
</evidence>
<protein>
    <submittedName>
        <fullName evidence="1">Uncharacterized protein</fullName>
    </submittedName>
</protein>
<dbReference type="EMBL" id="MN079132">
    <property type="protein sequence ID" value="QEA06242.1"/>
    <property type="molecule type" value="Genomic_DNA"/>
</dbReference>
<reference evidence="1" key="1">
    <citation type="submission" date="2019-06" db="EMBL/GenBank/DDBJ databases">
        <authorList>
            <person name="Murdoch R.W."/>
            <person name="Fathepure B."/>
        </authorList>
    </citation>
    <scope>NUCLEOTIDE SEQUENCE</scope>
</reference>
<accession>A0A5B8RFC9</accession>
<gene>
    <name evidence="1" type="ORF">KBTEX_02572</name>
</gene>